<dbReference type="GO" id="GO:0051295">
    <property type="term" value="P:establishment of meiotic spindle localization"/>
    <property type="evidence" value="ECO:0007669"/>
    <property type="project" value="TreeGrafter"/>
</dbReference>
<dbReference type="GO" id="GO:0030659">
    <property type="term" value="C:cytoplasmic vesicle membrane"/>
    <property type="evidence" value="ECO:0007669"/>
    <property type="project" value="TreeGrafter"/>
</dbReference>
<reference evidence="2" key="1">
    <citation type="journal article" date="2010" name="Science">
        <title>Plasticity of animal genome architecture unmasked by rapid evolution of a pelagic tunicate.</title>
        <authorList>
            <person name="Denoeud F."/>
            <person name="Henriet S."/>
            <person name="Mungpakdee S."/>
            <person name="Aury J.M."/>
            <person name="Da Silva C."/>
            <person name="Brinkmann H."/>
            <person name="Mikhaleva J."/>
            <person name="Olsen L.C."/>
            <person name="Jubin C."/>
            <person name="Canestro C."/>
            <person name="Bouquet J.M."/>
            <person name="Danks G."/>
            <person name="Poulain J."/>
            <person name="Campsteijn C."/>
            <person name="Adamski M."/>
            <person name="Cross I."/>
            <person name="Yadetie F."/>
            <person name="Muffato M."/>
            <person name="Louis A."/>
            <person name="Butcher S."/>
            <person name="Tsagkogeorga G."/>
            <person name="Konrad A."/>
            <person name="Singh S."/>
            <person name="Jensen M.F."/>
            <person name="Cong E.H."/>
            <person name="Eikeseth-Otteraa H."/>
            <person name="Noel B."/>
            <person name="Anthouard V."/>
            <person name="Porcel B.M."/>
            <person name="Kachouri-Lafond R."/>
            <person name="Nishino A."/>
            <person name="Ugolini M."/>
            <person name="Chourrout P."/>
            <person name="Nishida H."/>
            <person name="Aasland R."/>
            <person name="Huzurbazar S."/>
            <person name="Westhof E."/>
            <person name="Delsuc F."/>
            <person name="Lehrach H."/>
            <person name="Reinhardt R."/>
            <person name="Weissenbach J."/>
            <person name="Roy S.W."/>
            <person name="Artiguenave F."/>
            <person name="Postlethwait J.H."/>
            <person name="Manak J.R."/>
            <person name="Thompson E.M."/>
            <person name="Jaillon O."/>
            <person name="Du Pasquier L."/>
            <person name="Boudinot P."/>
            <person name="Liberles D.A."/>
            <person name="Volff J.N."/>
            <person name="Philippe H."/>
            <person name="Lenhard B."/>
            <person name="Roest Crollius H."/>
            <person name="Wincker P."/>
            <person name="Chourrout D."/>
        </authorList>
    </citation>
    <scope>NUCLEOTIDE SEQUENCE [LARGE SCALE GENOMIC DNA]</scope>
</reference>
<dbReference type="GO" id="GO:0051639">
    <property type="term" value="P:actin filament network formation"/>
    <property type="evidence" value="ECO:0007669"/>
    <property type="project" value="TreeGrafter"/>
</dbReference>
<dbReference type="CDD" id="cd15748">
    <property type="entry name" value="FYVE_SPIR"/>
    <property type="match status" value="1"/>
</dbReference>
<dbReference type="GO" id="GO:0008017">
    <property type="term" value="F:microtubule binding"/>
    <property type="evidence" value="ECO:0007669"/>
    <property type="project" value="TreeGrafter"/>
</dbReference>
<feature type="compositionally biased region" description="Low complexity" evidence="1">
    <location>
        <begin position="125"/>
        <end position="136"/>
    </location>
</feature>
<organism evidence="2">
    <name type="scientific">Oikopleura dioica</name>
    <name type="common">Tunicate</name>
    <dbReference type="NCBI Taxonomy" id="34765"/>
    <lineage>
        <taxon>Eukaryota</taxon>
        <taxon>Metazoa</taxon>
        <taxon>Chordata</taxon>
        <taxon>Tunicata</taxon>
        <taxon>Appendicularia</taxon>
        <taxon>Copelata</taxon>
        <taxon>Oikopleuridae</taxon>
        <taxon>Oikopleura</taxon>
    </lineage>
</organism>
<dbReference type="AlphaFoldDB" id="E4XA99"/>
<dbReference type="Proteomes" id="UP000001307">
    <property type="component" value="Unassembled WGS sequence"/>
</dbReference>
<dbReference type="GO" id="GO:0040038">
    <property type="term" value="P:polar body extrusion after meiotic divisions"/>
    <property type="evidence" value="ECO:0007669"/>
    <property type="project" value="TreeGrafter"/>
</dbReference>
<protein>
    <submittedName>
        <fullName evidence="2">Uncharacterized protein</fullName>
    </submittedName>
</protein>
<dbReference type="InterPro" id="IPR029901">
    <property type="entry name" value="Spire"/>
</dbReference>
<dbReference type="PANTHER" id="PTHR21345">
    <property type="entry name" value="SPIRE"/>
    <property type="match status" value="1"/>
</dbReference>
<evidence type="ECO:0000313" key="3">
    <source>
        <dbReference type="Proteomes" id="UP000001307"/>
    </source>
</evidence>
<evidence type="ECO:0000256" key="1">
    <source>
        <dbReference type="SAM" id="MobiDB-lite"/>
    </source>
</evidence>
<dbReference type="GO" id="GO:0045010">
    <property type="term" value="P:actin nucleation"/>
    <property type="evidence" value="ECO:0007669"/>
    <property type="project" value="InterPro"/>
</dbReference>
<dbReference type="GO" id="GO:0030041">
    <property type="term" value="P:actin filament polymerization"/>
    <property type="evidence" value="ECO:0007669"/>
    <property type="project" value="TreeGrafter"/>
</dbReference>
<dbReference type="GO" id="GO:0048193">
    <property type="term" value="P:Golgi vesicle transport"/>
    <property type="evidence" value="ECO:0007669"/>
    <property type="project" value="TreeGrafter"/>
</dbReference>
<sequence length="353" mass="39572">MNEIRSGSVLKSVPMDLRPKPEESAIDSIKDIIRSESVGSKVKNAKKKVIRLSQIDLVQSDSDDEDMLSLEFEQQIISSTSTSSRESPLKVAQPEISMERSLAPSEVVISPASFIKRTGLSSGLSRSNSVRSGVSGWQKPRPPTSTSCYSISTSISPAMRPGQDEVWNFTPFKRSSTLNGIVKGQRRSDHAVFGSAKRTTGGIRGEQHELWSHPMECLKLTVRELSHICQVFSRAEIEKYHSQTNLYKQLTKDQICLNCKIQKFSWVLWAHTCEICKSKVCKKCVRKVASPTDDLLEAAAYTLYPVDTPENAWDSTKRLERCRKLNVCDSCVDMLSHIVDNARRALEARSKFN</sequence>
<dbReference type="GO" id="GO:0036089">
    <property type="term" value="P:cleavage furrow formation"/>
    <property type="evidence" value="ECO:0007669"/>
    <property type="project" value="TreeGrafter"/>
</dbReference>
<dbReference type="InterPro" id="IPR013083">
    <property type="entry name" value="Znf_RING/FYVE/PHD"/>
</dbReference>
<dbReference type="InParanoid" id="E4XA99"/>
<feature type="region of interest" description="Disordered" evidence="1">
    <location>
        <begin position="125"/>
        <end position="146"/>
    </location>
</feature>
<dbReference type="OrthoDB" id="10043757at2759"/>
<accession>E4XA99</accession>
<name>E4XA99_OIKDI</name>
<dbReference type="GO" id="GO:0003779">
    <property type="term" value="F:actin binding"/>
    <property type="evidence" value="ECO:0007669"/>
    <property type="project" value="InterPro"/>
</dbReference>
<dbReference type="EMBL" id="FN653031">
    <property type="protein sequence ID" value="CBY08427.1"/>
    <property type="molecule type" value="Genomic_DNA"/>
</dbReference>
<dbReference type="GO" id="GO:0005938">
    <property type="term" value="C:cell cortex"/>
    <property type="evidence" value="ECO:0007669"/>
    <property type="project" value="TreeGrafter"/>
</dbReference>
<dbReference type="InterPro" id="IPR011011">
    <property type="entry name" value="Znf_FYVE_PHD"/>
</dbReference>
<keyword evidence="3" id="KW-1185">Reference proteome</keyword>
<proteinExistence type="predicted"/>
<gene>
    <name evidence="2" type="ORF">GSOID_T00004997001</name>
</gene>
<dbReference type="SUPFAM" id="SSF57903">
    <property type="entry name" value="FYVE/PHD zinc finger"/>
    <property type="match status" value="1"/>
</dbReference>
<evidence type="ECO:0000313" key="2">
    <source>
        <dbReference type="EMBL" id="CBY08427.1"/>
    </source>
</evidence>
<dbReference type="PANTHER" id="PTHR21345:SF3">
    <property type="entry name" value="PROTEIN SPIRE"/>
    <property type="match status" value="1"/>
</dbReference>
<dbReference type="Gene3D" id="3.30.40.10">
    <property type="entry name" value="Zinc/RING finger domain, C3HC4 (zinc finger)"/>
    <property type="match status" value="1"/>
</dbReference>